<gene>
    <name evidence="3" type="ORF">A5802_001360</name>
</gene>
<evidence type="ECO:0000259" key="1">
    <source>
        <dbReference type="Pfam" id="PF00534"/>
    </source>
</evidence>
<dbReference type="Pfam" id="PF13439">
    <property type="entry name" value="Glyco_transf_4"/>
    <property type="match status" value="1"/>
</dbReference>
<dbReference type="CDD" id="cd03794">
    <property type="entry name" value="GT4_WbuB-like"/>
    <property type="match status" value="1"/>
</dbReference>
<dbReference type="GO" id="GO:0016758">
    <property type="term" value="F:hexosyltransferase activity"/>
    <property type="evidence" value="ECO:0007669"/>
    <property type="project" value="TreeGrafter"/>
</dbReference>
<evidence type="ECO:0000259" key="2">
    <source>
        <dbReference type="Pfam" id="PF13439"/>
    </source>
</evidence>
<evidence type="ECO:0000313" key="3">
    <source>
        <dbReference type="EMBL" id="OTP27625.1"/>
    </source>
</evidence>
<dbReference type="RefSeq" id="WP_086334816.1">
    <property type="nucleotide sequence ID" value="NZ_NGMS01000001.1"/>
</dbReference>
<sequence length="410" mass="47427">MSKKKILVVSQYFYPEQFRINDICKAWVDKGYEVTVLTGIPNYPQGDFYDNYGYKKNRSEEYHGITIKRIPIIPRKRSSLMMTLNYGSFVLSGEIWKIMNKQRFDLVFIYEVSPMTQALPAVRIAKKLNIPCYIYVMDLWPENFEIITGLKHPLIIKPLNKMVDYIYENCHKIFTASKSFKQNIENRGVKSEKVIYWPQYAEEFYQVINTKSTKLIYDEKINITFAGNIGFAQGLDVLPLLGKRVKENQVNVRFNIVGDGRYKDELLKEVENNSLQDYFHFIDSVPATEIPEILAGSDFSFISLQENDIFSMTIPAKLQSSMACGKPILLSATGEVAQIVKKAKCGYIGNAGDIDSLFENLIQIEKLSKEEIDKLGENSRKYFEQEFEKEKLLTLMDTYLEKGVSEYVQR</sequence>
<dbReference type="InterPro" id="IPR028098">
    <property type="entry name" value="Glyco_trans_4-like_N"/>
</dbReference>
<dbReference type="PANTHER" id="PTHR45947">
    <property type="entry name" value="SULFOQUINOVOSYL TRANSFERASE SQD2"/>
    <property type="match status" value="1"/>
</dbReference>
<dbReference type="AlphaFoldDB" id="A0A242L0A7"/>
<evidence type="ECO:0008006" key="5">
    <source>
        <dbReference type="Google" id="ProtNLM"/>
    </source>
</evidence>
<evidence type="ECO:0000313" key="4">
    <source>
        <dbReference type="Proteomes" id="UP000195024"/>
    </source>
</evidence>
<dbReference type="PANTHER" id="PTHR45947:SF3">
    <property type="entry name" value="SULFOQUINOVOSYL TRANSFERASE SQD2"/>
    <property type="match status" value="1"/>
</dbReference>
<feature type="domain" description="Glycosyltransferase subfamily 4-like N-terminal" evidence="2">
    <location>
        <begin position="21"/>
        <end position="198"/>
    </location>
</feature>
<organism evidence="3 4">
    <name type="scientific">Enterococcus mundtii</name>
    <dbReference type="NCBI Taxonomy" id="53346"/>
    <lineage>
        <taxon>Bacteria</taxon>
        <taxon>Bacillati</taxon>
        <taxon>Bacillota</taxon>
        <taxon>Bacilli</taxon>
        <taxon>Lactobacillales</taxon>
        <taxon>Enterococcaceae</taxon>
        <taxon>Enterococcus</taxon>
    </lineage>
</organism>
<dbReference type="SUPFAM" id="SSF53756">
    <property type="entry name" value="UDP-Glycosyltransferase/glycogen phosphorylase"/>
    <property type="match status" value="1"/>
</dbReference>
<reference evidence="3 4" key="1">
    <citation type="submission" date="2017-05" db="EMBL/GenBank/DDBJ databases">
        <title>The Genome Sequence of Enterococcus mundtii 6B1_DIV0119.</title>
        <authorList>
            <consortium name="The Broad Institute Genomics Platform"/>
            <consortium name="The Broad Institute Genomic Center for Infectious Diseases"/>
            <person name="Earl A."/>
            <person name="Manson A."/>
            <person name="Schwartman J."/>
            <person name="Gilmore M."/>
            <person name="Abouelleil A."/>
            <person name="Cao P."/>
            <person name="Chapman S."/>
            <person name="Cusick C."/>
            <person name="Shea T."/>
            <person name="Young S."/>
            <person name="Neafsey D."/>
            <person name="Nusbaum C."/>
            <person name="Birren B."/>
        </authorList>
    </citation>
    <scope>NUCLEOTIDE SEQUENCE [LARGE SCALE GENOMIC DNA]</scope>
    <source>
        <strain evidence="3 4">6B1_DIV0119</strain>
    </source>
</reference>
<protein>
    <recommendedName>
        <fullName evidence="5">Glycosyltransferase WbuB</fullName>
    </recommendedName>
</protein>
<dbReference type="InterPro" id="IPR050194">
    <property type="entry name" value="Glycosyltransferase_grp1"/>
</dbReference>
<dbReference type="Gene3D" id="3.40.50.2000">
    <property type="entry name" value="Glycogen Phosphorylase B"/>
    <property type="match status" value="2"/>
</dbReference>
<comment type="caution">
    <text evidence="3">The sequence shown here is derived from an EMBL/GenBank/DDBJ whole genome shotgun (WGS) entry which is preliminary data.</text>
</comment>
<name>A0A242L0A7_ENTMU</name>
<dbReference type="InterPro" id="IPR001296">
    <property type="entry name" value="Glyco_trans_1"/>
</dbReference>
<dbReference type="Pfam" id="PF00534">
    <property type="entry name" value="Glycos_transf_1"/>
    <property type="match status" value="1"/>
</dbReference>
<dbReference type="EMBL" id="NGMS01000001">
    <property type="protein sequence ID" value="OTP27625.1"/>
    <property type="molecule type" value="Genomic_DNA"/>
</dbReference>
<proteinExistence type="predicted"/>
<feature type="domain" description="Glycosyl transferase family 1" evidence="1">
    <location>
        <begin position="214"/>
        <end position="381"/>
    </location>
</feature>
<dbReference type="Proteomes" id="UP000195024">
    <property type="component" value="Unassembled WGS sequence"/>
</dbReference>
<accession>A0A242L0A7</accession>